<dbReference type="PIRSF" id="PIRSF016493">
    <property type="entry name" value="Glycyl_aminpptds"/>
    <property type="match status" value="1"/>
</dbReference>
<dbReference type="InterPro" id="IPR027268">
    <property type="entry name" value="Peptidase_M4/M1_CTD_sf"/>
</dbReference>
<dbReference type="InterPro" id="IPR040756">
    <property type="entry name" value="Peptidase_M61_N"/>
</dbReference>
<comment type="caution">
    <text evidence="2">The sequence shown here is derived from an EMBL/GenBank/DDBJ whole genome shotgun (WGS) entry which is preliminary data.</text>
</comment>
<gene>
    <name evidence="2" type="ORF">AW10_00071</name>
</gene>
<evidence type="ECO:0000259" key="1">
    <source>
        <dbReference type="PROSITE" id="PS50106"/>
    </source>
</evidence>
<accession>A0A011Q2E3</accession>
<dbReference type="EMBL" id="JEMX01000002">
    <property type="protein sequence ID" value="EXI83335.1"/>
    <property type="molecule type" value="Genomic_DNA"/>
</dbReference>
<dbReference type="Pfam" id="PF17820">
    <property type="entry name" value="PDZ_6"/>
    <property type="match status" value="1"/>
</dbReference>
<dbReference type="Pfam" id="PF05299">
    <property type="entry name" value="Peptidase_M61"/>
    <property type="match status" value="1"/>
</dbReference>
<dbReference type="MEROPS" id="M61.002"/>
<name>A0A011Q2E3_9PROT</name>
<dbReference type="SUPFAM" id="SSF50156">
    <property type="entry name" value="PDZ domain-like"/>
    <property type="match status" value="1"/>
</dbReference>
<sequence length="605" mass="67447">MKPATIRYSIRPSHPEAHLFEVQCTVPAADVAGQRFALPAWIPGSYLIRDFARHIVSIRAEAAGKPVRLDKIDKHTWQATPTGKTPAALTITCEVYAWDLSVRGAHLDQTHAFFNGSSVFLRALGQEHLPCLVDIRRPLGKPYRDWQVATALAPAEGEKGAADRHGFGVYRAASYAELIDHPVEMGSFALAAFSACGVPHEVVISGRHDCDLARLSADLKRLCEWQIRFFGEPAPMPYYLFLVTAVGDGYGGLEHRASTALLCARDDLPYRDMKGMHERYRTFLGLCSHEYFHSWNIKRIRPTAFTACTLDAENYTTLLWAFEGFTSYYDDLALLRCGLIELEDWLELVARTMDKVQRDPGRKRQTLAESSFDAWTKYYRPDENTPNTVVSYYAKGALVALALDLTLRAGTENRVSLDDVMRTLWLRYGERAGHDGVGVGDDDIRLLAEELSGLELTHFFATAIHGTSELALAPLLKPFGIRLQRDKAPTAPTLGVKTRTDGSEVRLATVYEGGPAQTAGLAAGDLLVAIDGLRITPDSLERLLRRRQAGESIHVHAFRRDELMDFSLRLGSPASDKHKLLVKEKRNALREGWLTVMTQSRRPSS</sequence>
<dbReference type="Gene3D" id="1.10.390.10">
    <property type="entry name" value="Neutral Protease Domain 2"/>
    <property type="match status" value="1"/>
</dbReference>
<dbReference type="InterPro" id="IPR001478">
    <property type="entry name" value="PDZ"/>
</dbReference>
<proteinExistence type="predicted"/>
<protein>
    <submittedName>
        <fullName evidence="2">Peptidase Do</fullName>
    </submittedName>
</protein>
<reference evidence="2 3" key="1">
    <citation type="submission" date="2014-02" db="EMBL/GenBank/DDBJ databases">
        <title>Expanding our view of genomic diversity in Candidatus Accumulibacter clades.</title>
        <authorList>
            <person name="Skennerton C.T."/>
            <person name="Barr J.J."/>
            <person name="Slater F.R."/>
            <person name="Bond P.L."/>
            <person name="Tyson G.W."/>
        </authorList>
    </citation>
    <scope>NUCLEOTIDE SEQUENCE [LARGE SCALE GENOMIC DNA]</scope>
    <source>
        <strain evidence="3">BA-92</strain>
    </source>
</reference>
<dbReference type="InterPro" id="IPR007963">
    <property type="entry name" value="Peptidase_M61_catalytic"/>
</dbReference>
<dbReference type="SMART" id="SM00228">
    <property type="entry name" value="PDZ"/>
    <property type="match status" value="1"/>
</dbReference>
<dbReference type="InterPro" id="IPR024191">
    <property type="entry name" value="Peptidase_M61"/>
</dbReference>
<dbReference type="InterPro" id="IPR036034">
    <property type="entry name" value="PDZ_sf"/>
</dbReference>
<dbReference type="Proteomes" id="UP000021816">
    <property type="component" value="Unassembled WGS sequence"/>
</dbReference>
<evidence type="ECO:0000313" key="3">
    <source>
        <dbReference type="Proteomes" id="UP000021816"/>
    </source>
</evidence>
<dbReference type="PROSITE" id="PS50106">
    <property type="entry name" value="PDZ"/>
    <property type="match status" value="1"/>
</dbReference>
<organism evidence="2 3">
    <name type="scientific">Candidatus Accumulibacter appositus</name>
    <dbReference type="NCBI Taxonomy" id="1454003"/>
    <lineage>
        <taxon>Bacteria</taxon>
        <taxon>Pseudomonadati</taxon>
        <taxon>Pseudomonadota</taxon>
        <taxon>Betaproteobacteria</taxon>
        <taxon>Candidatus Accumulibacter</taxon>
    </lineage>
</organism>
<dbReference type="Gene3D" id="2.60.40.3650">
    <property type="match status" value="1"/>
</dbReference>
<dbReference type="AlphaFoldDB" id="A0A011Q2E3"/>
<dbReference type="PATRIC" id="fig|1454003.3.peg.75"/>
<dbReference type="STRING" id="1454003.AW10_00071"/>
<dbReference type="InterPro" id="IPR041489">
    <property type="entry name" value="PDZ_6"/>
</dbReference>
<dbReference type="SUPFAM" id="SSF55486">
    <property type="entry name" value="Metalloproteases ('zincins'), catalytic domain"/>
    <property type="match status" value="1"/>
</dbReference>
<dbReference type="Pfam" id="PF17899">
    <property type="entry name" value="Peptidase_M61_N"/>
    <property type="match status" value="1"/>
</dbReference>
<evidence type="ECO:0000313" key="2">
    <source>
        <dbReference type="EMBL" id="EXI83335.1"/>
    </source>
</evidence>
<dbReference type="Gene3D" id="2.30.42.10">
    <property type="match status" value="1"/>
</dbReference>
<feature type="domain" description="PDZ" evidence="1">
    <location>
        <begin position="480"/>
        <end position="546"/>
    </location>
</feature>